<reference evidence="1" key="1">
    <citation type="submission" date="2020-05" db="EMBL/GenBank/DDBJ databases">
        <title>Large-scale comparative analyses of tick genomes elucidate their genetic diversity and vector capacities.</title>
        <authorList>
            <person name="Jia N."/>
            <person name="Wang J."/>
            <person name="Shi W."/>
            <person name="Du L."/>
            <person name="Sun Y."/>
            <person name="Zhan W."/>
            <person name="Jiang J."/>
            <person name="Wang Q."/>
            <person name="Zhang B."/>
            <person name="Ji P."/>
            <person name="Sakyi L.B."/>
            <person name="Cui X."/>
            <person name="Yuan T."/>
            <person name="Jiang B."/>
            <person name="Yang W."/>
            <person name="Lam T.T.-Y."/>
            <person name="Chang Q."/>
            <person name="Ding S."/>
            <person name="Wang X."/>
            <person name="Zhu J."/>
            <person name="Ruan X."/>
            <person name="Zhao L."/>
            <person name="Wei J."/>
            <person name="Que T."/>
            <person name="Du C."/>
            <person name="Cheng J."/>
            <person name="Dai P."/>
            <person name="Han X."/>
            <person name="Huang E."/>
            <person name="Gao Y."/>
            <person name="Liu J."/>
            <person name="Shao H."/>
            <person name="Ye R."/>
            <person name="Li L."/>
            <person name="Wei W."/>
            <person name="Wang X."/>
            <person name="Wang C."/>
            <person name="Yang T."/>
            <person name="Huo Q."/>
            <person name="Li W."/>
            <person name="Guo W."/>
            <person name="Chen H."/>
            <person name="Zhou L."/>
            <person name="Ni X."/>
            <person name="Tian J."/>
            <person name="Zhou Y."/>
            <person name="Sheng Y."/>
            <person name="Liu T."/>
            <person name="Pan Y."/>
            <person name="Xia L."/>
            <person name="Li J."/>
            <person name="Zhao F."/>
            <person name="Cao W."/>
        </authorList>
    </citation>
    <scope>NUCLEOTIDE SEQUENCE</scope>
    <source>
        <strain evidence="1">Hyas-2018</strain>
    </source>
</reference>
<comment type="caution">
    <text evidence="1">The sequence shown here is derived from an EMBL/GenBank/DDBJ whole genome shotgun (WGS) entry which is preliminary data.</text>
</comment>
<accession>A0ACB7SW05</accession>
<organism evidence="1 2">
    <name type="scientific">Hyalomma asiaticum</name>
    <name type="common">Tick</name>
    <dbReference type="NCBI Taxonomy" id="266040"/>
    <lineage>
        <taxon>Eukaryota</taxon>
        <taxon>Metazoa</taxon>
        <taxon>Ecdysozoa</taxon>
        <taxon>Arthropoda</taxon>
        <taxon>Chelicerata</taxon>
        <taxon>Arachnida</taxon>
        <taxon>Acari</taxon>
        <taxon>Parasitiformes</taxon>
        <taxon>Ixodida</taxon>
        <taxon>Ixodoidea</taxon>
        <taxon>Ixodidae</taxon>
        <taxon>Hyalomminae</taxon>
        <taxon>Hyalomma</taxon>
    </lineage>
</organism>
<gene>
    <name evidence="1" type="ORF">HPB50_006090</name>
</gene>
<keyword evidence="2" id="KW-1185">Reference proteome</keyword>
<evidence type="ECO:0000313" key="1">
    <source>
        <dbReference type="EMBL" id="KAH6937998.1"/>
    </source>
</evidence>
<dbReference type="EMBL" id="CM023482">
    <property type="protein sequence ID" value="KAH6937998.1"/>
    <property type="molecule type" value="Genomic_DNA"/>
</dbReference>
<proteinExistence type="predicted"/>
<protein>
    <submittedName>
        <fullName evidence="1">Uncharacterized protein</fullName>
    </submittedName>
</protein>
<name>A0ACB7SW05_HYAAI</name>
<sequence>MDEAVQRVFRSAIWEEFERGASDATCRTCKMRLKTPTGTTTTLVNHLKRHPDPFKQFEKLRAAECPKKASRPKKDDGHEDCRRKCSELQLLQADLKR</sequence>
<dbReference type="Proteomes" id="UP000821845">
    <property type="component" value="Chromosome 2"/>
</dbReference>
<evidence type="ECO:0000313" key="2">
    <source>
        <dbReference type="Proteomes" id="UP000821845"/>
    </source>
</evidence>